<dbReference type="EMBL" id="ML119183">
    <property type="protein sequence ID" value="RPB07431.1"/>
    <property type="molecule type" value="Genomic_DNA"/>
</dbReference>
<name>A0A3N4KGE2_9PEZI</name>
<dbReference type="AlphaFoldDB" id="A0A3N4KGE2"/>
<sequence>VLATSVRSTGPSNDDISILGVAEVHSSTGRDDCVALLHDGSNVGEEIVAVVGDGSGPNATVQVLGRADANFGSLVVEFMTFGGHGRESWRAEMADSNKLCQQVVRVNEVGVFARSHHAAVGDTCLGEWGEEDEKSSEDGDAVEEHFEICLTE</sequence>
<feature type="non-terminal residue" evidence="1">
    <location>
        <position position="1"/>
    </location>
</feature>
<reference evidence="1 2" key="1">
    <citation type="journal article" date="2018" name="Nat. Ecol. Evol.">
        <title>Pezizomycetes genomes reveal the molecular basis of ectomycorrhizal truffle lifestyle.</title>
        <authorList>
            <person name="Murat C."/>
            <person name="Payen T."/>
            <person name="Noel B."/>
            <person name="Kuo A."/>
            <person name="Morin E."/>
            <person name="Chen J."/>
            <person name="Kohler A."/>
            <person name="Krizsan K."/>
            <person name="Balestrini R."/>
            <person name="Da Silva C."/>
            <person name="Montanini B."/>
            <person name="Hainaut M."/>
            <person name="Levati E."/>
            <person name="Barry K.W."/>
            <person name="Belfiori B."/>
            <person name="Cichocki N."/>
            <person name="Clum A."/>
            <person name="Dockter R.B."/>
            <person name="Fauchery L."/>
            <person name="Guy J."/>
            <person name="Iotti M."/>
            <person name="Le Tacon F."/>
            <person name="Lindquist E.A."/>
            <person name="Lipzen A."/>
            <person name="Malagnac F."/>
            <person name="Mello A."/>
            <person name="Molinier V."/>
            <person name="Miyauchi S."/>
            <person name="Poulain J."/>
            <person name="Riccioni C."/>
            <person name="Rubini A."/>
            <person name="Sitrit Y."/>
            <person name="Splivallo R."/>
            <person name="Traeger S."/>
            <person name="Wang M."/>
            <person name="Zifcakova L."/>
            <person name="Wipf D."/>
            <person name="Zambonelli A."/>
            <person name="Paolocci F."/>
            <person name="Nowrousian M."/>
            <person name="Ottonello S."/>
            <person name="Baldrian P."/>
            <person name="Spatafora J.W."/>
            <person name="Henrissat B."/>
            <person name="Nagy L.G."/>
            <person name="Aury J.M."/>
            <person name="Wincker P."/>
            <person name="Grigoriev I.V."/>
            <person name="Bonfante P."/>
            <person name="Martin F.M."/>
        </authorList>
    </citation>
    <scope>NUCLEOTIDE SEQUENCE [LARGE SCALE GENOMIC DNA]</scope>
    <source>
        <strain evidence="1 2">CCBAS932</strain>
    </source>
</reference>
<evidence type="ECO:0000313" key="1">
    <source>
        <dbReference type="EMBL" id="RPB07431.1"/>
    </source>
</evidence>
<accession>A0A3N4KGE2</accession>
<keyword evidence="2" id="KW-1185">Reference proteome</keyword>
<dbReference type="InParanoid" id="A0A3N4KGE2"/>
<gene>
    <name evidence="1" type="ORF">P167DRAFT_403472</name>
</gene>
<protein>
    <submittedName>
        <fullName evidence="1">Uncharacterized protein</fullName>
    </submittedName>
</protein>
<feature type="non-terminal residue" evidence="1">
    <location>
        <position position="152"/>
    </location>
</feature>
<evidence type="ECO:0000313" key="2">
    <source>
        <dbReference type="Proteomes" id="UP000277580"/>
    </source>
</evidence>
<organism evidence="1 2">
    <name type="scientific">Morchella conica CCBAS932</name>
    <dbReference type="NCBI Taxonomy" id="1392247"/>
    <lineage>
        <taxon>Eukaryota</taxon>
        <taxon>Fungi</taxon>
        <taxon>Dikarya</taxon>
        <taxon>Ascomycota</taxon>
        <taxon>Pezizomycotina</taxon>
        <taxon>Pezizomycetes</taxon>
        <taxon>Pezizales</taxon>
        <taxon>Morchellaceae</taxon>
        <taxon>Morchella</taxon>
    </lineage>
</organism>
<dbReference type="Proteomes" id="UP000277580">
    <property type="component" value="Unassembled WGS sequence"/>
</dbReference>
<proteinExistence type="predicted"/>